<organism evidence="1 2">
    <name type="scientific">Paraburkholderia largidicola</name>
    <dbReference type="NCBI Taxonomy" id="3014751"/>
    <lineage>
        <taxon>Bacteria</taxon>
        <taxon>Pseudomonadati</taxon>
        <taxon>Pseudomonadota</taxon>
        <taxon>Betaproteobacteria</taxon>
        <taxon>Burkholderiales</taxon>
        <taxon>Burkholderiaceae</taxon>
        <taxon>Paraburkholderia</taxon>
    </lineage>
</organism>
<sequence length="225" mass="25380">MKINKLRGQYTTLVDEFVRQARVVGAIVEASDVAPVKDVAGGYPQVLVGGIFYLKEWPSSSTSSKANKKLDILLRSSEVYEPDSLVLVKSTIQVMYFEANTEEANPTLGIHYDYEHKMGAAHPIFHAQLGSTNFTLEELAKVKFDRRILPWKDLVRVRIPTVHINFPSALLTLFADHLPHQAFAGFLGWAKDHSLFSDAKARIDCRDKPLGDNDPFVFQAFRLYK</sequence>
<name>A0A7I8C346_9BURK</name>
<evidence type="ECO:0000313" key="1">
    <source>
        <dbReference type="EMBL" id="BCF94941.1"/>
    </source>
</evidence>
<accession>A0A7I8C346</accession>
<dbReference type="Proteomes" id="UP000510888">
    <property type="component" value="Plasmid PPGU16_p2"/>
</dbReference>
<proteinExistence type="predicted"/>
<evidence type="ECO:0000313" key="2">
    <source>
        <dbReference type="Proteomes" id="UP000510888"/>
    </source>
</evidence>
<gene>
    <name evidence="1" type="ORF">PPGU16_80080</name>
</gene>
<dbReference type="EMBL" id="AP023177">
    <property type="protein sequence ID" value="BCF94941.1"/>
    <property type="molecule type" value="Genomic_DNA"/>
</dbReference>
<keyword evidence="1" id="KW-0614">Plasmid</keyword>
<dbReference type="AlphaFoldDB" id="A0A7I8C346"/>
<reference evidence="1 2" key="1">
    <citation type="journal article" date="2020" name="Genes (Basel)">
        <title>Genomic Comparison of Insect Gut Symbionts from Divergent Burkholderia Subclades.</title>
        <authorList>
            <person name="Takeshita K."/>
            <person name="Kikuchi Y."/>
        </authorList>
    </citation>
    <scope>NUCLEOTIDE SEQUENCE [LARGE SCALE GENOMIC DNA]</scope>
    <source>
        <strain evidence="1 2">PGU16</strain>
        <plasmid evidence="1 2">PPGU16_p2</plasmid>
    </source>
</reference>
<geneLocation type="plasmid" evidence="1 2">
    <name>PPGU16_p2</name>
</geneLocation>
<protein>
    <submittedName>
        <fullName evidence="1">Uncharacterized protein</fullName>
    </submittedName>
</protein>
<keyword evidence="2" id="KW-1185">Reference proteome</keyword>
<dbReference type="KEGG" id="plad:PPGU16_80080"/>
<dbReference type="RefSeq" id="WP_180727643.1">
    <property type="nucleotide sequence ID" value="NZ_AP023177.1"/>
</dbReference>